<dbReference type="PANTHER" id="PTHR32243">
    <property type="entry name" value="MALTOSE TRANSPORT SYSTEM PERMEASE-RELATED"/>
    <property type="match status" value="1"/>
</dbReference>
<dbReference type="PROSITE" id="PS50928">
    <property type="entry name" value="ABC_TM1"/>
    <property type="match status" value="1"/>
</dbReference>
<dbReference type="PANTHER" id="PTHR32243:SF18">
    <property type="entry name" value="INNER MEMBRANE ABC TRANSPORTER PERMEASE PROTEIN YCJP"/>
    <property type="match status" value="1"/>
</dbReference>
<evidence type="ECO:0000256" key="4">
    <source>
        <dbReference type="ARBA" id="ARBA00022692"/>
    </source>
</evidence>
<evidence type="ECO:0000256" key="2">
    <source>
        <dbReference type="ARBA" id="ARBA00022448"/>
    </source>
</evidence>
<accession>A0ABT1LAX4</accession>
<dbReference type="CDD" id="cd06261">
    <property type="entry name" value="TM_PBP2"/>
    <property type="match status" value="1"/>
</dbReference>
<sequence>MTDVVPVRGRPARRPLEPSPFTYLFYPILAAAVLMPLGWALLGGFKNPNELFTYPPTLWPRHWTIANYVDVFVRLEFGRYLINTVVVALFTVVLTLFFAGLAAYALSRWDFRYKDVLLVTLLGLQLIPSTVNIVPYYTIMNHLGLLNTRTALVLIYTASHIPLAIWVLKGFFDTVPRALDEAAQIDGCSKWHTYWSIIVPLSLPGLSVAGFLVFVTSWSEFLVPLVIASAKDVAVTSVGLFTFFGPDAQTSYVYLFAATVITVAPVVVAYLFAQRFLISGLTAFSDK</sequence>
<keyword evidence="10" id="KW-1185">Reference proteome</keyword>
<feature type="transmembrane region" description="Helical" evidence="7">
    <location>
        <begin position="252"/>
        <end position="273"/>
    </location>
</feature>
<evidence type="ECO:0000313" key="10">
    <source>
        <dbReference type="Proteomes" id="UP001205890"/>
    </source>
</evidence>
<comment type="caution">
    <text evidence="9">The sequence shown here is derived from an EMBL/GenBank/DDBJ whole genome shotgun (WGS) entry which is preliminary data.</text>
</comment>
<reference evidence="9 10" key="1">
    <citation type="submission" date="2022-07" db="EMBL/GenBank/DDBJ databases">
        <authorList>
            <person name="Li W.-J."/>
            <person name="Deng Q.-Q."/>
        </authorList>
    </citation>
    <scope>NUCLEOTIDE SEQUENCE [LARGE SCALE GENOMIC DNA]</scope>
    <source>
        <strain evidence="9 10">SYSU M60028</strain>
    </source>
</reference>
<feature type="transmembrane region" description="Helical" evidence="7">
    <location>
        <begin position="221"/>
        <end position="245"/>
    </location>
</feature>
<dbReference type="SUPFAM" id="SSF161098">
    <property type="entry name" value="MetI-like"/>
    <property type="match status" value="1"/>
</dbReference>
<evidence type="ECO:0000313" key="9">
    <source>
        <dbReference type="EMBL" id="MCP8937413.1"/>
    </source>
</evidence>
<feature type="transmembrane region" description="Helical" evidence="7">
    <location>
        <begin position="80"/>
        <end position="104"/>
    </location>
</feature>
<feature type="domain" description="ABC transmembrane type-1" evidence="8">
    <location>
        <begin position="81"/>
        <end position="273"/>
    </location>
</feature>
<evidence type="ECO:0000256" key="1">
    <source>
        <dbReference type="ARBA" id="ARBA00004651"/>
    </source>
</evidence>
<evidence type="ECO:0000256" key="7">
    <source>
        <dbReference type="RuleBase" id="RU363032"/>
    </source>
</evidence>
<dbReference type="Pfam" id="PF00528">
    <property type="entry name" value="BPD_transp_1"/>
    <property type="match status" value="1"/>
</dbReference>
<dbReference type="InterPro" id="IPR050901">
    <property type="entry name" value="BP-dep_ABC_trans_perm"/>
</dbReference>
<keyword evidence="5 7" id="KW-1133">Transmembrane helix</keyword>
<comment type="subcellular location">
    <subcellularLocation>
        <location evidence="1 7">Cell membrane</location>
        <topology evidence="1 7">Multi-pass membrane protein</topology>
    </subcellularLocation>
</comment>
<dbReference type="EMBL" id="JANCLU010000002">
    <property type="protein sequence ID" value="MCP8937413.1"/>
    <property type="molecule type" value="Genomic_DNA"/>
</dbReference>
<name>A0ABT1LAX4_9HYPH</name>
<evidence type="ECO:0000259" key="8">
    <source>
        <dbReference type="PROSITE" id="PS50928"/>
    </source>
</evidence>
<dbReference type="Gene3D" id="1.10.3720.10">
    <property type="entry name" value="MetI-like"/>
    <property type="match status" value="1"/>
</dbReference>
<proteinExistence type="inferred from homology"/>
<feature type="transmembrane region" description="Helical" evidence="7">
    <location>
        <begin position="151"/>
        <end position="172"/>
    </location>
</feature>
<organism evidence="9 10">
    <name type="scientific">Alsobacter ponti</name>
    <dbReference type="NCBI Taxonomy" id="2962936"/>
    <lineage>
        <taxon>Bacteria</taxon>
        <taxon>Pseudomonadati</taxon>
        <taxon>Pseudomonadota</taxon>
        <taxon>Alphaproteobacteria</taxon>
        <taxon>Hyphomicrobiales</taxon>
        <taxon>Alsobacteraceae</taxon>
        <taxon>Alsobacter</taxon>
    </lineage>
</organism>
<gene>
    <name evidence="9" type="ORF">NK718_02705</name>
</gene>
<feature type="transmembrane region" description="Helical" evidence="7">
    <location>
        <begin position="116"/>
        <end position="139"/>
    </location>
</feature>
<dbReference type="RefSeq" id="WP_254738380.1">
    <property type="nucleotide sequence ID" value="NZ_JANCLU010000002.1"/>
</dbReference>
<feature type="transmembrane region" description="Helical" evidence="7">
    <location>
        <begin position="193"/>
        <end position="215"/>
    </location>
</feature>
<protein>
    <submittedName>
        <fullName evidence="9">Carbohydrate ABC transporter permease</fullName>
    </submittedName>
</protein>
<comment type="similarity">
    <text evidence="7">Belongs to the binding-protein-dependent transport system permease family.</text>
</comment>
<feature type="transmembrane region" description="Helical" evidence="7">
    <location>
        <begin position="21"/>
        <end position="42"/>
    </location>
</feature>
<dbReference type="Proteomes" id="UP001205890">
    <property type="component" value="Unassembled WGS sequence"/>
</dbReference>
<evidence type="ECO:0000256" key="6">
    <source>
        <dbReference type="ARBA" id="ARBA00023136"/>
    </source>
</evidence>
<evidence type="ECO:0000256" key="5">
    <source>
        <dbReference type="ARBA" id="ARBA00022989"/>
    </source>
</evidence>
<keyword evidence="6 7" id="KW-0472">Membrane</keyword>
<dbReference type="InterPro" id="IPR000515">
    <property type="entry name" value="MetI-like"/>
</dbReference>
<evidence type="ECO:0000256" key="3">
    <source>
        <dbReference type="ARBA" id="ARBA00022475"/>
    </source>
</evidence>
<dbReference type="InterPro" id="IPR035906">
    <property type="entry name" value="MetI-like_sf"/>
</dbReference>
<keyword evidence="3" id="KW-1003">Cell membrane</keyword>
<keyword evidence="2 7" id="KW-0813">Transport</keyword>
<keyword evidence="4 7" id="KW-0812">Transmembrane</keyword>